<feature type="compositionally biased region" description="Basic and acidic residues" evidence="2">
    <location>
        <begin position="192"/>
        <end position="209"/>
    </location>
</feature>
<evidence type="ECO:0000313" key="5">
    <source>
        <dbReference type="Proteomes" id="UP001567538"/>
    </source>
</evidence>
<dbReference type="Gene3D" id="3.20.20.190">
    <property type="entry name" value="Phosphatidylinositol (PI) phosphodiesterase"/>
    <property type="match status" value="2"/>
</dbReference>
<comment type="subcellular location">
    <subcellularLocation>
        <location evidence="1">Cell membrane</location>
        <topology evidence="1">Peripheral membrane protein</topology>
    </subcellularLocation>
</comment>
<evidence type="ECO:0000259" key="3">
    <source>
        <dbReference type="SMART" id="SM00148"/>
    </source>
</evidence>
<evidence type="ECO:0000256" key="1">
    <source>
        <dbReference type="ARBA" id="ARBA00004202"/>
    </source>
</evidence>
<dbReference type="EMBL" id="JBEAFC010000008">
    <property type="protein sequence ID" value="KAL1544759.1"/>
    <property type="molecule type" value="Genomic_DNA"/>
</dbReference>
<gene>
    <name evidence="4" type="ORF">AAHA92_21566</name>
</gene>
<dbReference type="Pfam" id="PF00388">
    <property type="entry name" value="PI-PLC-X"/>
    <property type="match status" value="1"/>
</dbReference>
<dbReference type="GO" id="GO:0005886">
    <property type="term" value="C:plasma membrane"/>
    <property type="evidence" value="ECO:0007669"/>
    <property type="project" value="UniProtKB-SubCell"/>
</dbReference>
<dbReference type="InterPro" id="IPR017946">
    <property type="entry name" value="PLC-like_Pdiesterase_TIM-brl"/>
</dbReference>
<evidence type="ECO:0000313" key="4">
    <source>
        <dbReference type="EMBL" id="KAL1544759.1"/>
    </source>
</evidence>
<dbReference type="AlphaFoldDB" id="A0ABD1GKV5"/>
<reference evidence="4 5" key="1">
    <citation type="submission" date="2024-06" db="EMBL/GenBank/DDBJ databases">
        <title>A chromosome level genome sequence of Diviner's sage (Salvia divinorum).</title>
        <authorList>
            <person name="Ford S.A."/>
            <person name="Ro D.-K."/>
            <person name="Ness R.W."/>
            <person name="Phillips M.A."/>
        </authorList>
    </citation>
    <scope>NUCLEOTIDE SEQUENCE [LARGE SCALE GENOMIC DNA]</scope>
    <source>
        <strain evidence="4">SAF-2024a</strain>
        <tissue evidence="4">Leaf</tissue>
    </source>
</reference>
<keyword evidence="4" id="KW-0378">Hydrolase</keyword>
<feature type="region of interest" description="Disordered" evidence="2">
    <location>
        <begin position="192"/>
        <end position="239"/>
    </location>
</feature>
<dbReference type="PROSITE" id="PS50007">
    <property type="entry name" value="PIPLC_X_DOMAIN"/>
    <property type="match status" value="2"/>
</dbReference>
<accession>A0ABD1GKV5</accession>
<feature type="domain" description="Phosphatidylinositol-specific phospholipase C X" evidence="3">
    <location>
        <begin position="109"/>
        <end position="184"/>
    </location>
</feature>
<dbReference type="SUPFAM" id="SSF51695">
    <property type="entry name" value="PLC-like phosphodiesterases"/>
    <property type="match status" value="1"/>
</dbReference>
<dbReference type="PANTHER" id="PTHR10336">
    <property type="entry name" value="PHOSPHOINOSITIDE-SPECIFIC PHOSPHOLIPASE C FAMILY PROTEIN"/>
    <property type="match status" value="1"/>
</dbReference>
<protein>
    <submittedName>
        <fullName evidence="4">Phosphoinositide phospholipase C</fullName>
        <ecNumber evidence="4">3.1.4.11</ecNumber>
    </submittedName>
</protein>
<dbReference type="Gene3D" id="1.10.238.10">
    <property type="entry name" value="EF-hand"/>
    <property type="match status" value="1"/>
</dbReference>
<dbReference type="SUPFAM" id="SSF47473">
    <property type="entry name" value="EF-hand"/>
    <property type="match status" value="1"/>
</dbReference>
<dbReference type="EC" id="3.1.4.11" evidence="4"/>
<dbReference type="GO" id="GO:0004435">
    <property type="term" value="F:phosphatidylinositol-4,5-bisphosphate phospholipase C activity"/>
    <property type="evidence" value="ECO:0007669"/>
    <property type="project" value="UniProtKB-EC"/>
</dbReference>
<organism evidence="4 5">
    <name type="scientific">Salvia divinorum</name>
    <name type="common">Maria pastora</name>
    <name type="synonym">Diviner's sage</name>
    <dbReference type="NCBI Taxonomy" id="28513"/>
    <lineage>
        <taxon>Eukaryota</taxon>
        <taxon>Viridiplantae</taxon>
        <taxon>Streptophyta</taxon>
        <taxon>Embryophyta</taxon>
        <taxon>Tracheophyta</taxon>
        <taxon>Spermatophyta</taxon>
        <taxon>Magnoliopsida</taxon>
        <taxon>eudicotyledons</taxon>
        <taxon>Gunneridae</taxon>
        <taxon>Pentapetalae</taxon>
        <taxon>asterids</taxon>
        <taxon>lamiids</taxon>
        <taxon>Lamiales</taxon>
        <taxon>Lamiaceae</taxon>
        <taxon>Nepetoideae</taxon>
        <taxon>Mentheae</taxon>
        <taxon>Salviinae</taxon>
        <taxon>Salvia</taxon>
        <taxon>Salvia subgen. Calosphace</taxon>
    </lineage>
</organism>
<feature type="compositionally biased region" description="Acidic residues" evidence="2">
    <location>
        <begin position="226"/>
        <end position="239"/>
    </location>
</feature>
<dbReference type="PANTHER" id="PTHR10336:SF154">
    <property type="entry name" value="PHOSPHOINOSITIDE PHOSPHOLIPASE C 2"/>
    <property type="match status" value="1"/>
</dbReference>
<dbReference type="SMART" id="SM00148">
    <property type="entry name" value="PLCXc"/>
    <property type="match status" value="1"/>
</dbReference>
<evidence type="ECO:0000256" key="2">
    <source>
        <dbReference type="SAM" id="MobiDB-lite"/>
    </source>
</evidence>
<dbReference type="InterPro" id="IPR001192">
    <property type="entry name" value="PI-PLC_fam"/>
</dbReference>
<sequence length="239" mass="27133">MGKLQFNGDGVGTQTYRVCFCFLLAASEVKQMFAHYSDNGVMVAQHLRRFIEDVQDVKDGGEDAQAIIDSLKHLSIFHRRSHGFNLEAFFKYLFADDNLPINAKVGVHHDMTAPLSHYFIYTGHNSYLTGNQLNKDHLTPDLQAKAAEMINQTFGDILFAPGSECLKDFPSSKSLKKRVIISTKPPKEYLKAKDVKVKEGDLNKKKDEEAWGSEPNYYKNNKDAEYGDDDEEDTQEQQN</sequence>
<dbReference type="Proteomes" id="UP001567538">
    <property type="component" value="Unassembled WGS sequence"/>
</dbReference>
<keyword evidence="5" id="KW-1185">Reference proteome</keyword>
<dbReference type="InterPro" id="IPR000909">
    <property type="entry name" value="PLipase_C_PInositol-sp_X_dom"/>
</dbReference>
<proteinExistence type="predicted"/>
<dbReference type="InterPro" id="IPR011992">
    <property type="entry name" value="EF-hand-dom_pair"/>
</dbReference>
<name>A0ABD1GKV5_SALDI</name>
<comment type="caution">
    <text evidence="4">The sequence shown here is derived from an EMBL/GenBank/DDBJ whole genome shotgun (WGS) entry which is preliminary data.</text>
</comment>